<gene>
    <name evidence="1" type="ORF">ABUW_1302</name>
</gene>
<dbReference type="Proteomes" id="UP000032746">
    <property type="component" value="Chromosome"/>
</dbReference>
<dbReference type="EMBL" id="CP008706">
    <property type="protein sequence ID" value="AKA31050.1"/>
    <property type="molecule type" value="Genomic_DNA"/>
</dbReference>
<dbReference type="AlphaFoldDB" id="A0A0D5YFJ6"/>
<evidence type="ECO:0008006" key="3">
    <source>
        <dbReference type="Google" id="ProtNLM"/>
    </source>
</evidence>
<dbReference type="PATRIC" id="fig|470.1314.peg.3460"/>
<protein>
    <recommendedName>
        <fullName evidence="3">Glutamate 5-kinase</fullName>
    </recommendedName>
</protein>
<name>A0A0D5YFJ6_ACIBA</name>
<evidence type="ECO:0000313" key="2">
    <source>
        <dbReference type="Proteomes" id="UP000032746"/>
    </source>
</evidence>
<reference evidence="1 2" key="1">
    <citation type="journal article" date="2015" name="J. Bacteriol.">
        <title>Resources for Genetic and Genomic Analysis of Emerging Pathogen Acinetobacter baumannii.</title>
        <authorList>
            <person name="Gallagher L.A."/>
            <person name="Ramage E."/>
            <person name="Weiss E.J."/>
            <person name="Radey M."/>
            <person name="Hayden H.S."/>
            <person name="Held K.G."/>
            <person name="Huse H.K."/>
            <person name="Zurawski D.V."/>
            <person name="Brittnacher M.J."/>
            <person name="Manoil C."/>
        </authorList>
    </citation>
    <scope>NUCLEOTIDE SEQUENCE [LARGE SCALE GENOMIC DNA]</scope>
    <source>
        <strain evidence="1 2">AB5075-UW</strain>
    </source>
</reference>
<evidence type="ECO:0000313" key="1">
    <source>
        <dbReference type="EMBL" id="AKA31050.1"/>
    </source>
</evidence>
<sequence>MQVLMALAYHFTGHDMGLRDEIQADIAEAFNDDLADAIHTFTCERISKTNWDPKTETYVEVKENYSGRGVLFGSYSQYEIQTLGVLATDKKATVLQNEVTMTPKIEDEWLTALGSFRVINIQQDPANTIWKCQLRKV</sequence>
<reference evidence="2" key="2">
    <citation type="submission" date="2015-03" db="EMBL/GenBank/DDBJ databases">
        <authorList>
            <person name="Gallagher L.A."/>
            <person name="Hayden H.S."/>
            <person name="Weiss E.J."/>
            <person name="Hager K.R."/>
            <person name="Ramage E."/>
            <person name="Radey M.R."/>
            <person name="Bydalek R."/>
            <person name="Manoil C."/>
            <person name="Miller S.I."/>
            <person name="Brittnacher M.J."/>
        </authorList>
    </citation>
    <scope>NUCLEOTIDE SEQUENCE [LARGE SCALE GENOMIC DNA]</scope>
    <source>
        <strain evidence="2">AB5075-UW</strain>
    </source>
</reference>
<proteinExistence type="predicted"/>
<accession>A0A0D5YFJ6</accession>
<organism evidence="1 2">
    <name type="scientific">Acinetobacter baumannii</name>
    <dbReference type="NCBI Taxonomy" id="470"/>
    <lineage>
        <taxon>Bacteria</taxon>
        <taxon>Pseudomonadati</taxon>
        <taxon>Pseudomonadota</taxon>
        <taxon>Gammaproteobacteria</taxon>
        <taxon>Moraxellales</taxon>
        <taxon>Moraxellaceae</taxon>
        <taxon>Acinetobacter</taxon>
        <taxon>Acinetobacter calcoaceticus/baumannii complex</taxon>
    </lineage>
</organism>